<reference evidence="2 3" key="1">
    <citation type="submission" date="2021-04" db="EMBL/GenBank/DDBJ databases">
        <authorList>
            <person name="Ivanova A."/>
        </authorList>
    </citation>
    <scope>NUCLEOTIDE SEQUENCE [LARGE SCALE GENOMIC DNA]</scope>
    <source>
        <strain evidence="2 3">G18</strain>
    </source>
</reference>
<accession>A0ABS5BNN6</accession>
<comment type="caution">
    <text evidence="2">The sequence shown here is derived from an EMBL/GenBank/DDBJ whole genome shotgun (WGS) entry which is preliminary data.</text>
</comment>
<gene>
    <name evidence="2" type="ORF">J8F10_08395</name>
</gene>
<evidence type="ECO:0000313" key="3">
    <source>
        <dbReference type="Proteomes" id="UP000676565"/>
    </source>
</evidence>
<protein>
    <submittedName>
        <fullName evidence="2">Uncharacterized protein</fullName>
    </submittedName>
</protein>
<dbReference type="RefSeq" id="WP_210653385.1">
    <property type="nucleotide sequence ID" value="NZ_JAGKQQ010000001.1"/>
</dbReference>
<organism evidence="2 3">
    <name type="scientific">Gemmata palustris</name>
    <dbReference type="NCBI Taxonomy" id="2822762"/>
    <lineage>
        <taxon>Bacteria</taxon>
        <taxon>Pseudomonadati</taxon>
        <taxon>Planctomycetota</taxon>
        <taxon>Planctomycetia</taxon>
        <taxon>Gemmatales</taxon>
        <taxon>Gemmataceae</taxon>
        <taxon>Gemmata</taxon>
    </lineage>
</organism>
<dbReference type="EMBL" id="JAGKQQ010000001">
    <property type="protein sequence ID" value="MBP3955298.1"/>
    <property type="molecule type" value="Genomic_DNA"/>
</dbReference>
<name>A0ABS5BNN6_9BACT</name>
<proteinExistence type="predicted"/>
<evidence type="ECO:0000256" key="1">
    <source>
        <dbReference type="SAM" id="MobiDB-lite"/>
    </source>
</evidence>
<dbReference type="Proteomes" id="UP000676565">
    <property type="component" value="Unassembled WGS sequence"/>
</dbReference>
<evidence type="ECO:0000313" key="2">
    <source>
        <dbReference type="EMBL" id="MBP3955298.1"/>
    </source>
</evidence>
<keyword evidence="3" id="KW-1185">Reference proteome</keyword>
<feature type="region of interest" description="Disordered" evidence="1">
    <location>
        <begin position="1"/>
        <end position="47"/>
    </location>
</feature>
<sequence>MALFIPAERPAPDAARVTAPPLTLPSADPTAETTTMPALPNPIKPIE</sequence>